<dbReference type="GO" id="GO:0090614">
    <property type="term" value="F:5'-methylthioadenosine deaminase activity"/>
    <property type="evidence" value="ECO:0007669"/>
    <property type="project" value="UniProtKB-EC"/>
</dbReference>
<dbReference type="InterPro" id="IPR050287">
    <property type="entry name" value="MTA/SAH_deaminase"/>
</dbReference>
<dbReference type="SUPFAM" id="SSF51338">
    <property type="entry name" value="Composite domain of metallo-dependent hydrolases"/>
    <property type="match status" value="1"/>
</dbReference>
<dbReference type="Proteomes" id="UP000595564">
    <property type="component" value="Chromosome"/>
</dbReference>
<organism evidence="5 6">
    <name type="scientific">Thermotomaculum hydrothermale</name>
    <dbReference type="NCBI Taxonomy" id="981385"/>
    <lineage>
        <taxon>Bacteria</taxon>
        <taxon>Pseudomonadati</taxon>
        <taxon>Acidobacteriota</taxon>
        <taxon>Holophagae</taxon>
        <taxon>Thermotomaculales</taxon>
        <taxon>Thermotomaculaceae</taxon>
        <taxon>Thermotomaculum</taxon>
    </lineage>
</organism>
<dbReference type="InterPro" id="IPR011059">
    <property type="entry name" value="Metal-dep_hydrolase_composite"/>
</dbReference>
<dbReference type="AlphaFoldDB" id="A0A7R6PET0"/>
<dbReference type="FunFam" id="3.20.20.140:FF:000014">
    <property type="entry name" value="5-methylthioadenosine/S-adenosylhomocysteine deaminase"/>
    <property type="match status" value="1"/>
</dbReference>
<keyword evidence="2 5" id="KW-0378">Hydrolase</keyword>
<evidence type="ECO:0000313" key="6">
    <source>
        <dbReference type="Proteomes" id="UP000595564"/>
    </source>
</evidence>
<gene>
    <name evidence="5" type="primary">mtaD</name>
    <name evidence="5" type="ORF">TTHT_0824</name>
</gene>
<sequence length="417" mass="47563">MSILIKNVIHSFKNEKIDVFVDKGKIKKIGKNLDIQADKVIDGTDKILYPALANMHTHAAMVLFKGYADDLKLMEWLQTKIWPIESKLTEEDVYWGTKFACLEMIKTGTTLFNDMYWHFDACFQAVEEMGMRAILNAVMIDMFDIERQKFNEKRTLEIFDKYYEKNPLIKVGLGPHAVYTVSDKGLRFAAELRKEKDTYLHIHLSETLTEVEECVKKTGKRPPEYLDELGVLTDKTLLAHCIWLNPKEINLLAERNSIAIHTPISNMKLAVGGIMPKKELREKGVRICLGTDGAASNNNLDMTEEMKVAAILQKWRNNDAEIPNAYDVVYRATEGFRILGLNVNKLEEGDTADFILLKMHETITPLHNPISNFVYAASGILTDTVVCNGKVLMENGHIKGEEEIKENFFKVINRLFA</sequence>
<feature type="domain" description="Amidohydrolase-related" evidence="4">
    <location>
        <begin position="47"/>
        <end position="391"/>
    </location>
</feature>
<dbReference type="GO" id="GO:0050270">
    <property type="term" value="F:S-adenosylhomocysteine deaminase activity"/>
    <property type="evidence" value="ECO:0007669"/>
    <property type="project" value="UniProtKB-EC"/>
</dbReference>
<dbReference type="KEGG" id="thyd:TTHT_0824"/>
<accession>A0A7R6PET0</accession>
<keyword evidence="3" id="KW-0862">Zinc</keyword>
<dbReference type="InterPro" id="IPR032466">
    <property type="entry name" value="Metal_Hydrolase"/>
</dbReference>
<evidence type="ECO:0000259" key="4">
    <source>
        <dbReference type="Pfam" id="PF01979"/>
    </source>
</evidence>
<dbReference type="CDD" id="cd01298">
    <property type="entry name" value="ATZ_TRZ_like"/>
    <property type="match status" value="1"/>
</dbReference>
<keyword evidence="6" id="KW-1185">Reference proteome</keyword>
<name>A0A7R6PET0_9BACT</name>
<dbReference type="EMBL" id="AP017470">
    <property type="protein sequence ID" value="BBB32388.1"/>
    <property type="molecule type" value="Genomic_DNA"/>
</dbReference>
<dbReference type="Gene3D" id="2.30.40.10">
    <property type="entry name" value="Urease, subunit C, domain 1"/>
    <property type="match status" value="1"/>
</dbReference>
<evidence type="ECO:0000256" key="3">
    <source>
        <dbReference type="ARBA" id="ARBA00022833"/>
    </source>
</evidence>
<dbReference type="RefSeq" id="WP_201328733.1">
    <property type="nucleotide sequence ID" value="NZ_AP017470.1"/>
</dbReference>
<evidence type="ECO:0000313" key="5">
    <source>
        <dbReference type="EMBL" id="BBB32388.1"/>
    </source>
</evidence>
<reference evidence="5 6" key="1">
    <citation type="journal article" date="2012" name="Extremophiles">
        <title>Thermotomaculum hydrothermale gen. nov., sp. nov., a novel heterotrophic thermophile within the phylum Acidobacteria from a deep-sea hydrothermal vent chimney in the Southern Okinawa Trough.</title>
        <authorList>
            <person name="Izumi H."/>
            <person name="Nunoura T."/>
            <person name="Miyazaki M."/>
            <person name="Mino S."/>
            <person name="Toki T."/>
            <person name="Takai K."/>
            <person name="Sako Y."/>
            <person name="Sawabe T."/>
            <person name="Nakagawa S."/>
        </authorList>
    </citation>
    <scope>NUCLEOTIDE SEQUENCE [LARGE SCALE GENOMIC DNA]</scope>
    <source>
        <strain evidence="5 6">AC55</strain>
    </source>
</reference>
<dbReference type="EC" id="3.5.4.31" evidence="5"/>
<dbReference type="Gene3D" id="3.20.20.140">
    <property type="entry name" value="Metal-dependent hydrolases"/>
    <property type="match status" value="1"/>
</dbReference>
<evidence type="ECO:0000256" key="2">
    <source>
        <dbReference type="ARBA" id="ARBA00022801"/>
    </source>
</evidence>
<dbReference type="PANTHER" id="PTHR43794">
    <property type="entry name" value="AMINOHYDROLASE SSNA-RELATED"/>
    <property type="match status" value="1"/>
</dbReference>
<dbReference type="GO" id="GO:0046872">
    <property type="term" value="F:metal ion binding"/>
    <property type="evidence" value="ECO:0007669"/>
    <property type="project" value="UniProtKB-KW"/>
</dbReference>
<dbReference type="EC" id="3.5.4.28" evidence="5"/>
<evidence type="ECO:0000256" key="1">
    <source>
        <dbReference type="ARBA" id="ARBA00022723"/>
    </source>
</evidence>
<dbReference type="InterPro" id="IPR006680">
    <property type="entry name" value="Amidohydro-rel"/>
</dbReference>
<dbReference type="SUPFAM" id="SSF51556">
    <property type="entry name" value="Metallo-dependent hydrolases"/>
    <property type="match status" value="1"/>
</dbReference>
<keyword evidence="1" id="KW-0479">Metal-binding</keyword>
<proteinExistence type="predicted"/>
<dbReference type="PANTHER" id="PTHR43794:SF11">
    <property type="entry name" value="AMIDOHYDROLASE-RELATED DOMAIN-CONTAINING PROTEIN"/>
    <property type="match status" value="1"/>
</dbReference>
<dbReference type="Pfam" id="PF01979">
    <property type="entry name" value="Amidohydro_1"/>
    <property type="match status" value="1"/>
</dbReference>
<protein>
    <submittedName>
        <fullName evidence="5">5-methylthioadenosine/S-adenosylhomocysteine deaminase</fullName>
        <ecNumber evidence="5">3.5.4.28</ecNumber>
        <ecNumber evidence="5">3.5.4.31</ecNumber>
    </submittedName>
</protein>